<dbReference type="EMBL" id="CT868541">
    <property type="protein sequence ID" value="CAK85669.1"/>
    <property type="molecule type" value="Genomic_DNA"/>
</dbReference>
<dbReference type="Pfam" id="PF00173">
    <property type="entry name" value="Cyt-b5"/>
    <property type="match status" value="1"/>
</dbReference>
<dbReference type="GO" id="GO:0016717">
    <property type="term" value="F:oxidoreductase activity, acting on paired donors, with oxidation of a pair of donors resulting in the reduction of molecular oxygen to two molecules of water"/>
    <property type="evidence" value="ECO:0000318"/>
    <property type="project" value="GO_Central"/>
</dbReference>
<dbReference type="AlphaFoldDB" id="A0DRK2"/>
<dbReference type="InterPro" id="IPR012171">
    <property type="entry name" value="Fatty_acid_desaturase"/>
</dbReference>
<accession>A0DRK2</accession>
<dbReference type="InParanoid" id="A0DRK2"/>
<keyword evidence="2" id="KW-0479">Metal-binding</keyword>
<keyword evidence="4" id="KW-0472">Membrane</keyword>
<dbReference type="OMA" id="IQEFSWC"/>
<dbReference type="InterPro" id="IPR001199">
    <property type="entry name" value="Cyt_B5-like_heme/steroid-bd"/>
</dbReference>
<dbReference type="GO" id="GO:0042759">
    <property type="term" value="P:long-chain fatty acid biosynthetic process"/>
    <property type="evidence" value="ECO:0007669"/>
    <property type="project" value="UniProtKB-ARBA"/>
</dbReference>
<evidence type="ECO:0000256" key="2">
    <source>
        <dbReference type="ARBA" id="ARBA00022723"/>
    </source>
</evidence>
<name>A0DRK2_PARTE</name>
<dbReference type="GO" id="GO:0006629">
    <property type="term" value="P:lipid metabolic process"/>
    <property type="evidence" value="ECO:0000318"/>
    <property type="project" value="GO_Central"/>
</dbReference>
<dbReference type="GeneID" id="5038851"/>
<dbReference type="GO" id="GO:0006636">
    <property type="term" value="P:unsaturated fatty acid biosynthetic process"/>
    <property type="evidence" value="ECO:0007669"/>
    <property type="project" value="UniProtKB-ARBA"/>
</dbReference>
<dbReference type="GO" id="GO:0016020">
    <property type="term" value="C:membrane"/>
    <property type="evidence" value="ECO:0000318"/>
    <property type="project" value="GO_Central"/>
</dbReference>
<reference evidence="6 7" key="1">
    <citation type="journal article" date="2006" name="Nature">
        <title>Global trends of whole-genome duplications revealed by the ciliate Paramecium tetraurelia.</title>
        <authorList>
            <consortium name="Genoscope"/>
            <person name="Aury J.-M."/>
            <person name="Jaillon O."/>
            <person name="Duret L."/>
            <person name="Noel B."/>
            <person name="Jubin C."/>
            <person name="Porcel B.M."/>
            <person name="Segurens B."/>
            <person name="Daubin V."/>
            <person name="Anthouard V."/>
            <person name="Aiach N."/>
            <person name="Arnaiz O."/>
            <person name="Billaut A."/>
            <person name="Beisson J."/>
            <person name="Blanc I."/>
            <person name="Bouhouche K."/>
            <person name="Camara F."/>
            <person name="Duharcourt S."/>
            <person name="Guigo R."/>
            <person name="Gogendeau D."/>
            <person name="Katinka M."/>
            <person name="Keller A.-M."/>
            <person name="Kissmehl R."/>
            <person name="Klotz C."/>
            <person name="Koll F."/>
            <person name="Le Moue A."/>
            <person name="Lepere C."/>
            <person name="Malinsky S."/>
            <person name="Nowacki M."/>
            <person name="Nowak J.K."/>
            <person name="Plattner H."/>
            <person name="Poulain J."/>
            <person name="Ruiz F."/>
            <person name="Serrano V."/>
            <person name="Zagulski M."/>
            <person name="Dessen P."/>
            <person name="Betermier M."/>
            <person name="Weissenbach J."/>
            <person name="Scarpelli C."/>
            <person name="Schachter V."/>
            <person name="Sperling L."/>
            <person name="Meyer E."/>
            <person name="Cohen J."/>
            <person name="Wincker P."/>
        </authorList>
    </citation>
    <scope>NUCLEOTIDE SEQUENCE [LARGE SCALE GENOMIC DNA]</scope>
    <source>
        <strain evidence="6 7">Stock d4-2</strain>
    </source>
</reference>
<dbReference type="eggNOG" id="KOG4232">
    <property type="taxonomic scope" value="Eukaryota"/>
</dbReference>
<dbReference type="PROSITE" id="PS50255">
    <property type="entry name" value="CYTOCHROME_B5_2"/>
    <property type="match status" value="1"/>
</dbReference>
<feature type="transmembrane region" description="Helical" evidence="4">
    <location>
        <begin position="364"/>
        <end position="383"/>
    </location>
</feature>
<dbReference type="PANTHER" id="PTHR19353:SF19">
    <property type="entry name" value="DELTA(5) FATTY ACID DESATURASE C-RELATED"/>
    <property type="match status" value="1"/>
</dbReference>
<dbReference type="GO" id="GO:0020037">
    <property type="term" value="F:heme binding"/>
    <property type="evidence" value="ECO:0007669"/>
    <property type="project" value="InterPro"/>
</dbReference>
<dbReference type="InterPro" id="IPR005804">
    <property type="entry name" value="FA_desaturase_dom"/>
</dbReference>
<evidence type="ECO:0000313" key="7">
    <source>
        <dbReference type="Proteomes" id="UP000000600"/>
    </source>
</evidence>
<dbReference type="KEGG" id="ptm:GSPATT00019387001"/>
<evidence type="ECO:0000256" key="4">
    <source>
        <dbReference type="SAM" id="Phobius"/>
    </source>
</evidence>
<evidence type="ECO:0000256" key="3">
    <source>
        <dbReference type="ARBA" id="ARBA00023004"/>
    </source>
</evidence>
<dbReference type="Proteomes" id="UP000000600">
    <property type="component" value="Unassembled WGS sequence"/>
</dbReference>
<dbReference type="Gene3D" id="3.10.120.10">
    <property type="entry name" value="Cytochrome b5-like heme/steroid binding domain"/>
    <property type="match status" value="1"/>
</dbReference>
<sequence length="630" mass="74786">MGDLKISTLNLTKRYSNSFQLFLMVHSHRVFRGFFIMLLLFHMILLLVPWIEIKIPAWPILKIIFAIGASLWPFPTFDMLSEENLYLRQILMKTLEISVIMLYAIDLLPKIFIWRQNVLWKFVNIVILSQMMFLLPVSIIAYDKVALPTDTMKLRIFSISFCFVIVCEILSIREQKSLRFLQITQRQQEKQRQIKQKIQEFSWCEIVKHDSPNDCWVVIKDKIYDVTQFLQYHPGGNMILDGAGGDCTALWYSYHPSYLTKQEPPQQYMIGKVRDYQQYYSYDDDFYQNIKEEVEQKIPRQNWQNHWVLFLKGFLCLTGYLACLYYYVNYCTLLSAILLGFFAAQADVNIMHDGNHYAFSSNKTLSFLAGYVLDLTFSTSVVYRRSHNFGHHSCVNHLELDRAFDTTFPYIRLHPLQQRFWYHKYQHLYIWIIYTFVNFTDVMGTFDEMQWFSNYPCRRGYVSKLQVFLQIIVKLLWISITLIYPSIKFSYKVAFGMWFVYNAVHSYNYALFFSVNHWTLEAGVVDNQNINQTNWGKLQIQNSSNFALDSFIWTHLSGGLNYQIEHHLFPQFAHTRLKEIKSTIQVKAKQAKIKQEIDKFYSSYFEFPSFLDALISHYKLLKILGSKDKI</sequence>
<organism evidence="6 7">
    <name type="scientific">Paramecium tetraurelia</name>
    <dbReference type="NCBI Taxonomy" id="5888"/>
    <lineage>
        <taxon>Eukaryota</taxon>
        <taxon>Sar</taxon>
        <taxon>Alveolata</taxon>
        <taxon>Ciliophora</taxon>
        <taxon>Intramacronucleata</taxon>
        <taxon>Oligohymenophorea</taxon>
        <taxon>Peniculida</taxon>
        <taxon>Parameciidae</taxon>
        <taxon>Paramecium</taxon>
    </lineage>
</organism>
<keyword evidence="4" id="KW-1133">Transmembrane helix</keyword>
<evidence type="ECO:0000256" key="1">
    <source>
        <dbReference type="ARBA" id="ARBA00022617"/>
    </source>
</evidence>
<evidence type="ECO:0000259" key="5">
    <source>
        <dbReference type="PROSITE" id="PS50255"/>
    </source>
</evidence>
<feature type="domain" description="Cytochrome b5 heme-binding" evidence="5">
    <location>
        <begin position="198"/>
        <end position="274"/>
    </location>
</feature>
<keyword evidence="3" id="KW-0408">Iron</keyword>
<protein>
    <recommendedName>
        <fullName evidence="5">Cytochrome b5 heme-binding domain-containing protein</fullName>
    </recommendedName>
</protein>
<dbReference type="RefSeq" id="XP_001453066.1">
    <property type="nucleotide sequence ID" value="XM_001453029.1"/>
</dbReference>
<keyword evidence="4" id="KW-0812">Transmembrane</keyword>
<proteinExistence type="predicted"/>
<feature type="transmembrane region" description="Helical" evidence="4">
    <location>
        <begin position="428"/>
        <end position="446"/>
    </location>
</feature>
<evidence type="ECO:0000313" key="6">
    <source>
        <dbReference type="EMBL" id="CAK85669.1"/>
    </source>
</evidence>
<dbReference type="PANTHER" id="PTHR19353">
    <property type="entry name" value="FATTY ACID DESATURASE 2"/>
    <property type="match status" value="1"/>
</dbReference>
<feature type="transmembrane region" description="Helical" evidence="4">
    <location>
        <begin position="118"/>
        <end position="142"/>
    </location>
</feature>
<gene>
    <name evidence="6" type="ORF">GSPATT00019387001</name>
</gene>
<dbReference type="OrthoDB" id="260091at2759"/>
<keyword evidence="7" id="KW-1185">Reference proteome</keyword>
<feature type="transmembrane region" description="Helical" evidence="4">
    <location>
        <begin position="154"/>
        <end position="172"/>
    </location>
</feature>
<feature type="transmembrane region" description="Helical" evidence="4">
    <location>
        <begin position="467"/>
        <end position="487"/>
    </location>
</feature>
<dbReference type="InterPro" id="IPR018506">
    <property type="entry name" value="Cyt_B5_heme-BS"/>
</dbReference>
<feature type="transmembrane region" description="Helical" evidence="4">
    <location>
        <begin position="30"/>
        <end position="48"/>
    </location>
</feature>
<dbReference type="HOGENOM" id="CLU_030320_1_0_1"/>
<dbReference type="PROSITE" id="PS00191">
    <property type="entry name" value="CYTOCHROME_B5_1"/>
    <property type="match status" value="1"/>
</dbReference>
<dbReference type="STRING" id="5888.A0DRK2"/>
<dbReference type="Pfam" id="PF00487">
    <property type="entry name" value="FA_desaturase"/>
    <property type="match status" value="1"/>
</dbReference>
<dbReference type="SMART" id="SM01117">
    <property type="entry name" value="Cyt-b5"/>
    <property type="match status" value="1"/>
</dbReference>
<keyword evidence="1" id="KW-0349">Heme</keyword>
<feature type="transmembrane region" description="Helical" evidence="4">
    <location>
        <begin position="333"/>
        <end position="352"/>
    </location>
</feature>
<feature type="transmembrane region" description="Helical" evidence="4">
    <location>
        <begin position="55"/>
        <end position="74"/>
    </location>
</feature>
<dbReference type="GO" id="GO:0046872">
    <property type="term" value="F:metal ion binding"/>
    <property type="evidence" value="ECO:0007669"/>
    <property type="project" value="UniProtKB-KW"/>
</dbReference>
<dbReference type="InterPro" id="IPR036400">
    <property type="entry name" value="Cyt_B5-like_heme/steroid_sf"/>
</dbReference>
<dbReference type="SUPFAM" id="SSF55856">
    <property type="entry name" value="Cytochrome b5-like heme/steroid binding domain"/>
    <property type="match status" value="1"/>
</dbReference>